<feature type="compositionally biased region" description="Polar residues" evidence="1">
    <location>
        <begin position="80"/>
        <end position="103"/>
    </location>
</feature>
<dbReference type="VEuPathDB" id="AmoebaDB:FDP41_010597"/>
<dbReference type="EMBL" id="VFQX01000006">
    <property type="protein sequence ID" value="KAF0983532.1"/>
    <property type="molecule type" value="Genomic_DNA"/>
</dbReference>
<reference evidence="2 3" key="1">
    <citation type="journal article" date="2019" name="Sci. Rep.">
        <title>Nanopore sequencing improves the draft genome of the human pathogenic amoeba Naegleria fowleri.</title>
        <authorList>
            <person name="Liechti N."/>
            <person name="Schurch N."/>
            <person name="Bruggmann R."/>
            <person name="Wittwer M."/>
        </authorList>
    </citation>
    <scope>NUCLEOTIDE SEQUENCE [LARGE SCALE GENOMIC DNA]</scope>
    <source>
        <strain evidence="2 3">ATCC 30894</strain>
    </source>
</reference>
<comment type="caution">
    <text evidence="2">The sequence shown here is derived from an EMBL/GenBank/DDBJ whole genome shotgun (WGS) entry which is preliminary data.</text>
</comment>
<dbReference type="OrthoDB" id="10258470at2759"/>
<dbReference type="GeneID" id="68117812"/>
<feature type="region of interest" description="Disordered" evidence="1">
    <location>
        <begin position="80"/>
        <end position="137"/>
    </location>
</feature>
<proteinExistence type="predicted"/>
<evidence type="ECO:0000313" key="3">
    <source>
        <dbReference type="Proteomes" id="UP000444721"/>
    </source>
</evidence>
<feature type="region of interest" description="Disordered" evidence="1">
    <location>
        <begin position="1"/>
        <end position="56"/>
    </location>
</feature>
<evidence type="ECO:0000313" key="2">
    <source>
        <dbReference type="EMBL" id="KAF0983532.1"/>
    </source>
</evidence>
<dbReference type="Proteomes" id="UP000444721">
    <property type="component" value="Unassembled WGS sequence"/>
</dbReference>
<sequence length="518" mass="59360">MNDPSEEKPMKNNHHHRHRDENEEANEDDLEEEEEDESGEDDSDAERRKAEYEKMRQERINRNQKLLETLGLKQTIALSLTPTKPSNSSSQVFDAGSDMTSTGKKTKKRKEPPETIRTSSRISTNKRKSSYKEQEEMGGKKLEEEILALVLKRAKGRMQQAKFLSELHKRFPKEIMIEKLENLPKPSAESVEYINEFLVPILYNVTYEDDEYLAYLCTGPEKAVKNLVLAFNAAVASNYTMNFPLLISVFTNITSRSKKLLVLQNIDLYSVVDNTDVPLYEFLYLLRNIVLSDTPGKRTNEWFSKKKSREIMTSVLGGILTRIQNEADRKSECYSLFIEVCAILSRDKSASQIVQDTIKSSQLISLLEMHIDATILPTAVLSMVYLCAHIPLANDKEEKKLLKLAKQNRSFFQETIPDNPWIDFSFIEDLLSSSGERYIALGVLAFDGCYDVLDATFYTLKNLLTSAEVANAIERVNDSEIKTIYSNLVEKVNHYKEDEEEEEGVSEPKEEEEPLQEK</sequence>
<dbReference type="VEuPathDB" id="AmoebaDB:NF0072650"/>
<gene>
    <name evidence="2" type="ORF">FDP41_010597</name>
</gene>
<dbReference type="VEuPathDB" id="AmoebaDB:NfTy_013350"/>
<accession>A0A6A5C999</accession>
<feature type="compositionally biased region" description="Basic and acidic residues" evidence="1">
    <location>
        <begin position="45"/>
        <end position="56"/>
    </location>
</feature>
<feature type="compositionally biased region" description="Acidic residues" evidence="1">
    <location>
        <begin position="498"/>
        <end position="518"/>
    </location>
</feature>
<feature type="compositionally biased region" description="Basic and acidic residues" evidence="1">
    <location>
        <begin position="1"/>
        <end position="10"/>
    </location>
</feature>
<protein>
    <submittedName>
        <fullName evidence="2">Uncharacterized protein</fullName>
    </submittedName>
</protein>
<dbReference type="RefSeq" id="XP_044568245.1">
    <property type="nucleotide sequence ID" value="XM_044700912.1"/>
</dbReference>
<name>A0A6A5C999_NAEFO</name>
<dbReference type="OMA" id="PKEIMIE"/>
<organism evidence="2 3">
    <name type="scientific">Naegleria fowleri</name>
    <name type="common">Brain eating amoeba</name>
    <dbReference type="NCBI Taxonomy" id="5763"/>
    <lineage>
        <taxon>Eukaryota</taxon>
        <taxon>Discoba</taxon>
        <taxon>Heterolobosea</taxon>
        <taxon>Tetramitia</taxon>
        <taxon>Eutetramitia</taxon>
        <taxon>Vahlkampfiidae</taxon>
        <taxon>Naegleria</taxon>
    </lineage>
</organism>
<feature type="compositionally biased region" description="Acidic residues" evidence="1">
    <location>
        <begin position="22"/>
        <end position="44"/>
    </location>
</feature>
<dbReference type="AlphaFoldDB" id="A0A6A5C999"/>
<keyword evidence="3" id="KW-1185">Reference proteome</keyword>
<evidence type="ECO:0000256" key="1">
    <source>
        <dbReference type="SAM" id="MobiDB-lite"/>
    </source>
</evidence>
<feature type="region of interest" description="Disordered" evidence="1">
    <location>
        <begin position="495"/>
        <end position="518"/>
    </location>
</feature>